<evidence type="ECO:0000313" key="2">
    <source>
        <dbReference type="Proteomes" id="UP000618943"/>
    </source>
</evidence>
<name>A0ABS1H8L7_9BACL</name>
<comment type="caution">
    <text evidence="1">The sequence shown here is derived from an EMBL/GenBank/DDBJ whole genome shotgun (WGS) entry which is preliminary data.</text>
</comment>
<dbReference type="EMBL" id="JAEOAH010000018">
    <property type="protein sequence ID" value="MBK3495745.1"/>
    <property type="molecule type" value="Genomic_DNA"/>
</dbReference>
<protein>
    <recommendedName>
        <fullName evidence="3">DUF4309 domain-containing protein</fullName>
    </recommendedName>
</protein>
<evidence type="ECO:0000313" key="1">
    <source>
        <dbReference type="EMBL" id="MBK3495745.1"/>
    </source>
</evidence>
<proteinExistence type="predicted"/>
<evidence type="ECO:0008006" key="3">
    <source>
        <dbReference type="Google" id="ProtNLM"/>
    </source>
</evidence>
<organism evidence="1 2">
    <name type="scientific">Viridibacillus soli</name>
    <dbReference type="NCBI Taxonomy" id="2798301"/>
    <lineage>
        <taxon>Bacteria</taxon>
        <taxon>Bacillati</taxon>
        <taxon>Bacillota</taxon>
        <taxon>Bacilli</taxon>
        <taxon>Bacillales</taxon>
        <taxon>Caryophanaceae</taxon>
        <taxon>Viridibacillus</taxon>
    </lineage>
</organism>
<dbReference type="Proteomes" id="UP000618943">
    <property type="component" value="Unassembled WGS sequence"/>
</dbReference>
<accession>A0ABS1H8L7</accession>
<dbReference type="RefSeq" id="WP_200749362.1">
    <property type="nucleotide sequence ID" value="NZ_JAEOAH010000018.1"/>
</dbReference>
<keyword evidence="2" id="KW-1185">Reference proteome</keyword>
<sequence>MSIIVVLTVLFAVPAKSDAATYKAFVSKEWLISNQKEFKKGFPKKLSNGLTMSAEKYDPYWGDFRVPAVKKGSKIIWSASNIIDSEGVIMQYTYAKNGDVFINFSARTKSSYFGEIVGINKKGKVIFKKVFKDDKYAGIEFISSNHVQLTCYGKKGNHKFYKLTQDGKMTKTSYIDKEFATLAKQGELRAAPGNVGMTYRAIKKKNEGTYGLSESFLWHTTTKESYGFLFGYGKVYEKIYSKQKVVVITKGLSINQSEKETAKQLKRYFGKPVAKRAYKAGKYYVAYETYKGDVHFYLGTKKGINMLRFTPSEDWKLYHIK</sequence>
<reference evidence="1 2" key="1">
    <citation type="submission" date="2020-12" db="EMBL/GenBank/DDBJ databases">
        <title>YIM B01967 draft genome.</title>
        <authorList>
            <person name="Yan X."/>
        </authorList>
    </citation>
    <scope>NUCLEOTIDE SEQUENCE [LARGE SCALE GENOMIC DNA]</scope>
    <source>
        <strain evidence="1 2">YIM B01967</strain>
    </source>
</reference>
<gene>
    <name evidence="1" type="ORF">JFL43_12945</name>
</gene>